<dbReference type="InterPro" id="IPR029058">
    <property type="entry name" value="AB_hydrolase_fold"/>
</dbReference>
<dbReference type="PANTHER" id="PTHR43194">
    <property type="entry name" value="HYDROLASE ALPHA/BETA FOLD FAMILY"/>
    <property type="match status" value="1"/>
</dbReference>
<dbReference type="SUPFAM" id="SSF53474">
    <property type="entry name" value="alpha/beta-Hydrolases"/>
    <property type="match status" value="1"/>
</dbReference>
<dbReference type="InterPro" id="IPR002410">
    <property type="entry name" value="Peptidase_S33"/>
</dbReference>
<dbReference type="PANTHER" id="PTHR43194:SF2">
    <property type="entry name" value="PEROXISOMAL MEMBRANE PROTEIN LPX1"/>
    <property type="match status" value="1"/>
</dbReference>
<accession>A0ABV8EUN7</accession>
<evidence type="ECO:0000313" key="5">
    <source>
        <dbReference type="EMBL" id="MFC3978742.1"/>
    </source>
</evidence>
<dbReference type="EMBL" id="JBHSBC010000001">
    <property type="protein sequence ID" value="MFC3978742.1"/>
    <property type="molecule type" value="Genomic_DNA"/>
</dbReference>
<keyword evidence="3" id="KW-0812">Transmembrane</keyword>
<dbReference type="PRINTS" id="PR00793">
    <property type="entry name" value="PROAMNOPTASE"/>
</dbReference>
<comment type="caution">
    <text evidence="5">The sequence shown here is derived from an EMBL/GenBank/DDBJ whole genome shotgun (WGS) entry which is preliminary data.</text>
</comment>
<dbReference type="Gene3D" id="3.40.50.1820">
    <property type="entry name" value="alpha/beta hydrolase"/>
    <property type="match status" value="1"/>
</dbReference>
<dbReference type="RefSeq" id="WP_352010481.1">
    <property type="nucleotide sequence ID" value="NZ_JBHSBC010000001.1"/>
</dbReference>
<evidence type="ECO:0000259" key="4">
    <source>
        <dbReference type="Pfam" id="PF00561"/>
    </source>
</evidence>
<comment type="similarity">
    <text evidence="1">Belongs to the peptidase S33 family.</text>
</comment>
<proteinExistence type="inferred from homology"/>
<gene>
    <name evidence="5" type="ORF">ACFOYY_01305</name>
</gene>
<evidence type="ECO:0000313" key="6">
    <source>
        <dbReference type="Proteomes" id="UP001595698"/>
    </source>
</evidence>
<dbReference type="GO" id="GO:0016787">
    <property type="term" value="F:hydrolase activity"/>
    <property type="evidence" value="ECO:0007669"/>
    <property type="project" value="UniProtKB-KW"/>
</dbReference>
<dbReference type="Pfam" id="PF00561">
    <property type="entry name" value="Abhydrolase_1"/>
    <property type="match status" value="1"/>
</dbReference>
<feature type="transmembrane region" description="Helical" evidence="3">
    <location>
        <begin position="50"/>
        <end position="76"/>
    </location>
</feature>
<dbReference type="Proteomes" id="UP001595698">
    <property type="component" value="Unassembled WGS sequence"/>
</dbReference>
<evidence type="ECO:0000256" key="3">
    <source>
        <dbReference type="SAM" id="Phobius"/>
    </source>
</evidence>
<keyword evidence="3" id="KW-0472">Membrane</keyword>
<dbReference type="InterPro" id="IPR050228">
    <property type="entry name" value="Carboxylesterase_BioH"/>
</dbReference>
<evidence type="ECO:0000256" key="2">
    <source>
        <dbReference type="ARBA" id="ARBA00022801"/>
    </source>
</evidence>
<keyword evidence="3" id="KW-1133">Transmembrane helix</keyword>
<organism evidence="5 6">
    <name type="scientific">Streptosporangium jomthongense</name>
    <dbReference type="NCBI Taxonomy" id="1193683"/>
    <lineage>
        <taxon>Bacteria</taxon>
        <taxon>Bacillati</taxon>
        <taxon>Actinomycetota</taxon>
        <taxon>Actinomycetes</taxon>
        <taxon>Streptosporangiales</taxon>
        <taxon>Streptosporangiaceae</taxon>
        <taxon>Streptosporangium</taxon>
    </lineage>
</organism>
<keyword evidence="2 5" id="KW-0378">Hydrolase</keyword>
<dbReference type="InterPro" id="IPR000073">
    <property type="entry name" value="AB_hydrolase_1"/>
</dbReference>
<feature type="transmembrane region" description="Helical" evidence="3">
    <location>
        <begin position="83"/>
        <end position="105"/>
    </location>
</feature>
<protein>
    <submittedName>
        <fullName evidence="5">Alpha/beta fold hydrolase</fullName>
    </submittedName>
</protein>
<name>A0ABV8EUN7_9ACTN</name>
<dbReference type="PRINTS" id="PR00111">
    <property type="entry name" value="ABHYDROLASE"/>
</dbReference>
<sequence>MTEPSPSLPASRAPLVRRLAGGLLLVVTALAASAAGVAAFLGTAAATASVPALCAAGLVTLVIVAFLLGLPCLALYGARRRTVASAVFAAVVAVVVAGTATVTVFRPLPVIAHGPAPAGVGFWDLPTGSRIAYVSLKAAKPRPTPVIFLHGGPGTPDEGLPDSGAELAALGFDVYSYDQLGAGRSTRLADVSGYTVARHVADLDAIRKTIGAERVILVGESWGGSLTAQYMAAHPDNVAKAVFVSPGPIWEGAFPGGNYGSPWDRVAPQDRARFDELNEEPRVLALFTLMGINPEAAHALVPDAEADSHLHRLALAGKDGTGCTAGPPTKPHDNPQGFYVNQVTNADFAGITDPRPALRQVRVPSLIMRGECDYVAWPVTRDYRRTLPESRLVYVRGAGHAVERGQPKVYRSLLLDFLLDRPLALPDHSSAQPPK</sequence>
<reference evidence="6" key="1">
    <citation type="journal article" date="2019" name="Int. J. Syst. Evol. Microbiol.">
        <title>The Global Catalogue of Microorganisms (GCM) 10K type strain sequencing project: providing services to taxonomists for standard genome sequencing and annotation.</title>
        <authorList>
            <consortium name="The Broad Institute Genomics Platform"/>
            <consortium name="The Broad Institute Genome Sequencing Center for Infectious Disease"/>
            <person name="Wu L."/>
            <person name="Ma J."/>
        </authorList>
    </citation>
    <scope>NUCLEOTIDE SEQUENCE [LARGE SCALE GENOMIC DNA]</scope>
    <source>
        <strain evidence="6">TBRC 7912</strain>
    </source>
</reference>
<keyword evidence="6" id="KW-1185">Reference proteome</keyword>
<evidence type="ECO:0000256" key="1">
    <source>
        <dbReference type="ARBA" id="ARBA00010088"/>
    </source>
</evidence>
<feature type="domain" description="AB hydrolase-1" evidence="4">
    <location>
        <begin position="145"/>
        <end position="401"/>
    </location>
</feature>